<evidence type="ECO:0000313" key="3">
    <source>
        <dbReference type="Proteomes" id="UP000001556"/>
    </source>
</evidence>
<proteinExistence type="predicted"/>
<dbReference type="KEGG" id="drm:Dred_0947"/>
<name>A4J329_DESRM</name>
<reference evidence="2 3" key="1">
    <citation type="submission" date="2007-03" db="EMBL/GenBank/DDBJ databases">
        <title>Complete sequence of Desulfotomaculum reducens MI-1.</title>
        <authorList>
            <consortium name="US DOE Joint Genome Institute"/>
            <person name="Copeland A."/>
            <person name="Lucas S."/>
            <person name="Lapidus A."/>
            <person name="Barry K."/>
            <person name="Detter J.C."/>
            <person name="Glavina del Rio T."/>
            <person name="Hammon N."/>
            <person name="Israni S."/>
            <person name="Dalin E."/>
            <person name="Tice H."/>
            <person name="Pitluck S."/>
            <person name="Sims D."/>
            <person name="Brettin T."/>
            <person name="Bruce D."/>
            <person name="Han C."/>
            <person name="Tapia R."/>
            <person name="Schmutz J."/>
            <person name="Larimer F."/>
            <person name="Land M."/>
            <person name="Hauser L."/>
            <person name="Kyrpides N."/>
            <person name="Kim E."/>
            <person name="Tebo B.M."/>
            <person name="Richardson P."/>
        </authorList>
    </citation>
    <scope>NUCLEOTIDE SEQUENCE [LARGE SCALE GENOMIC DNA]</scope>
    <source>
        <strain evidence="2 3">MI-1</strain>
    </source>
</reference>
<keyword evidence="1" id="KW-0472">Membrane</keyword>
<keyword evidence="1" id="KW-0812">Transmembrane</keyword>
<evidence type="ECO:0000256" key="1">
    <source>
        <dbReference type="SAM" id="Phobius"/>
    </source>
</evidence>
<dbReference type="AlphaFoldDB" id="A4J329"/>
<dbReference type="OrthoDB" id="1727171at2"/>
<feature type="transmembrane region" description="Helical" evidence="1">
    <location>
        <begin position="6"/>
        <end position="26"/>
    </location>
</feature>
<keyword evidence="3" id="KW-1185">Reference proteome</keyword>
<dbReference type="RefSeq" id="WP_011877311.1">
    <property type="nucleotide sequence ID" value="NC_009253.1"/>
</dbReference>
<dbReference type="Proteomes" id="UP000001556">
    <property type="component" value="Chromosome"/>
</dbReference>
<dbReference type="EMBL" id="CP000612">
    <property type="protein sequence ID" value="ABO49482.1"/>
    <property type="molecule type" value="Genomic_DNA"/>
</dbReference>
<organism evidence="2 3">
    <name type="scientific">Desulforamulus reducens (strain ATCC BAA-1160 / DSM 100696 / MI-1)</name>
    <name type="common">Desulfotomaculum reducens</name>
    <dbReference type="NCBI Taxonomy" id="349161"/>
    <lineage>
        <taxon>Bacteria</taxon>
        <taxon>Bacillati</taxon>
        <taxon>Bacillota</taxon>
        <taxon>Clostridia</taxon>
        <taxon>Eubacteriales</taxon>
        <taxon>Peptococcaceae</taxon>
        <taxon>Desulforamulus</taxon>
    </lineage>
</organism>
<gene>
    <name evidence="2" type="ordered locus">Dred_0947</name>
</gene>
<keyword evidence="1" id="KW-1133">Transmembrane helix</keyword>
<dbReference type="STRING" id="349161.Dred_0947"/>
<protein>
    <submittedName>
        <fullName evidence="2">Uncharacterized protein</fullName>
    </submittedName>
</protein>
<dbReference type="HOGENOM" id="CLU_1861963_0_0_9"/>
<accession>A4J329</accession>
<sequence>MLDSIIAKFGAIFFIILTVICGALAFDMMTRWFMVQNQAQFIAKSMGKYGGYTTSADQSLQEFASELKANNSNLNVQVSATSSVHWGTVVTSKITYTYRFAIGSYMPGFNVPLTGKGRSVSTYLEGLYSVSYTSPSY</sequence>
<evidence type="ECO:0000313" key="2">
    <source>
        <dbReference type="EMBL" id="ABO49482.1"/>
    </source>
</evidence>